<dbReference type="SMART" id="SM00249">
    <property type="entry name" value="PHD"/>
    <property type="match status" value="2"/>
</dbReference>
<dbReference type="InterPro" id="IPR034732">
    <property type="entry name" value="EPHD"/>
</dbReference>
<gene>
    <name evidence="8" type="ORF">KABA2_01S06908</name>
</gene>
<dbReference type="CDD" id="cd15492">
    <property type="entry name" value="PHD_BRPF_JADE_like"/>
    <property type="match status" value="1"/>
</dbReference>
<sequence>MTSNGKDDGPKLREENNYKEFYPSLDDTQLIPLIFDVESVTGLKLPEFEESYNDKSKHTVIQYKQTIIDGKINTEPLVIGNTVANFHKCKFDISELAKDIETNTKTIEMEQQPKSSKKRKISTQKTHREQIDNMELSSLSYMVKIRHDSSEQNQVFNMRDLIRDSPGLKNFKIQYDMDEQDILFIRHLNKLYPDLNLNDLQFEALISILEFQWSYMQSHFPIPAPPLASFEQLCSVCNTEETTSNIIIFCDSCNVAVHQDCYGILFIPPGPWLCRPCIQKNLTLTKPYCCVCPEIGGPLKQTSCGTWVHVWCAVWVRELCFGNWHYLEPVEGIEKIPASRWRLVCSICKLKRGACIQCSNKNCFTAFHVSCAMKAGYQMTHLVTGSLAEMALGGENLECFCDKHSVTIPGVEDRIQEQKDEVHELNTFDLLDNTVTGKKHSTLDDTISNIRKFPIAPMIFVNQLQSVLSQTVTNNNILRNASLDICKYWSLKRELNDGAPLFEPANVNIYSYDLLDNNQINDRLAFCKILSPDLMSLKELSNLVYDRNNILIKKVATDRLINDIIKDPELFTLNNIIIKKFMSSDIFKQLKYSVEESKFKDVLRMCEERHFNSISDFYSIINQMFNEISESPDTSRVLSKNVEKARVALGITPSSMVKDSFQDMLKQDFIIQDSLNIEELQWKSFLAMKNEGLSDVEELGDSDKSHLDDILNGNSTNARTKIKRKTRKLRSRRK</sequence>
<dbReference type="Pfam" id="PF13832">
    <property type="entry name" value="zf-HC5HC2H_2"/>
    <property type="match status" value="1"/>
</dbReference>
<dbReference type="InterPro" id="IPR013083">
    <property type="entry name" value="Znf_RING/FYVE/PHD"/>
</dbReference>
<accession>A0A8H2ZFA2</accession>
<dbReference type="SUPFAM" id="SSF57903">
    <property type="entry name" value="FYVE/PHD zinc finger"/>
    <property type="match status" value="1"/>
</dbReference>
<feature type="domain" description="PHD-type" evidence="6">
    <location>
        <begin position="231"/>
        <end position="280"/>
    </location>
</feature>
<comment type="caution">
    <text evidence="8">The sequence shown here is derived from an EMBL/GenBank/DDBJ whole genome shotgun (WGS) entry which is preliminary data.</text>
</comment>
<dbReference type="RefSeq" id="XP_041404178.1">
    <property type="nucleotide sequence ID" value="XM_041548244.1"/>
</dbReference>
<protein>
    <submittedName>
        <fullName evidence="8">Similar to Saccharomyces cerevisiae YPR031W NTO1 Subunit of the NuA3 histone acetyltransferase complex that acetylates histone H3</fullName>
    </submittedName>
</protein>
<keyword evidence="8" id="KW-0808">Transferase</keyword>
<evidence type="ECO:0000259" key="6">
    <source>
        <dbReference type="PROSITE" id="PS50016"/>
    </source>
</evidence>
<feature type="compositionally biased region" description="Basic residues" evidence="5">
    <location>
        <begin position="720"/>
        <end position="734"/>
    </location>
</feature>
<dbReference type="InterPro" id="IPR050701">
    <property type="entry name" value="Histone_Mod_Regulator"/>
</dbReference>
<dbReference type="InterPro" id="IPR019787">
    <property type="entry name" value="Znf_PHD-finger"/>
</dbReference>
<evidence type="ECO:0000256" key="5">
    <source>
        <dbReference type="SAM" id="MobiDB-lite"/>
    </source>
</evidence>
<feature type="domain" description="PHD-type" evidence="7">
    <location>
        <begin position="286"/>
        <end position="405"/>
    </location>
</feature>
<dbReference type="InterPro" id="IPR001965">
    <property type="entry name" value="Znf_PHD"/>
</dbReference>
<dbReference type="GO" id="GO:0006357">
    <property type="term" value="P:regulation of transcription by RNA polymerase II"/>
    <property type="evidence" value="ECO:0007669"/>
    <property type="project" value="TreeGrafter"/>
</dbReference>
<dbReference type="InterPro" id="IPR019786">
    <property type="entry name" value="Zinc_finger_PHD-type_CS"/>
</dbReference>
<dbReference type="Gene3D" id="3.30.40.10">
    <property type="entry name" value="Zinc/RING finger domain, C3HC4 (zinc finger)"/>
    <property type="match status" value="2"/>
</dbReference>
<dbReference type="AlphaFoldDB" id="A0A8H2ZFA2"/>
<dbReference type="PANTHER" id="PTHR13793:SF107">
    <property type="entry name" value="BROMODOMAIN-CONTAINING PROTEIN HOMOLOG"/>
    <property type="match status" value="1"/>
</dbReference>
<evidence type="ECO:0000313" key="8">
    <source>
        <dbReference type="EMBL" id="CAB4252139.1"/>
    </source>
</evidence>
<evidence type="ECO:0000259" key="7">
    <source>
        <dbReference type="PROSITE" id="PS51805"/>
    </source>
</evidence>
<proteinExistence type="predicted"/>
<evidence type="ECO:0000313" key="9">
    <source>
        <dbReference type="Proteomes" id="UP000644660"/>
    </source>
</evidence>
<keyword evidence="1" id="KW-0479">Metal-binding</keyword>
<dbReference type="Pfam" id="PF13831">
    <property type="entry name" value="PHD_2"/>
    <property type="match status" value="1"/>
</dbReference>
<feature type="region of interest" description="Disordered" evidence="5">
    <location>
        <begin position="706"/>
        <end position="734"/>
    </location>
</feature>
<dbReference type="PROSITE" id="PS01359">
    <property type="entry name" value="ZF_PHD_1"/>
    <property type="match status" value="1"/>
</dbReference>
<keyword evidence="3" id="KW-0862">Zinc</keyword>
<keyword evidence="2 4" id="KW-0863">Zinc-finger</keyword>
<dbReference type="PROSITE" id="PS50016">
    <property type="entry name" value="ZF_PHD_2"/>
    <property type="match status" value="1"/>
</dbReference>
<organism evidence="8 9">
    <name type="scientific">Maudiozyma barnettii</name>
    <dbReference type="NCBI Taxonomy" id="61262"/>
    <lineage>
        <taxon>Eukaryota</taxon>
        <taxon>Fungi</taxon>
        <taxon>Dikarya</taxon>
        <taxon>Ascomycota</taxon>
        <taxon>Saccharomycotina</taxon>
        <taxon>Saccharomycetes</taxon>
        <taxon>Saccharomycetales</taxon>
        <taxon>Saccharomycetaceae</taxon>
        <taxon>Maudiozyma</taxon>
    </lineage>
</organism>
<evidence type="ECO:0000256" key="4">
    <source>
        <dbReference type="PROSITE-ProRule" id="PRU00146"/>
    </source>
</evidence>
<dbReference type="Proteomes" id="UP000644660">
    <property type="component" value="Unassembled WGS sequence"/>
</dbReference>
<dbReference type="OrthoDB" id="20839at2759"/>
<dbReference type="EMBL" id="CAEFZW010000001">
    <property type="protein sequence ID" value="CAB4252139.1"/>
    <property type="molecule type" value="Genomic_DNA"/>
</dbReference>
<keyword evidence="9" id="KW-1185">Reference proteome</keyword>
<reference evidence="8 9" key="1">
    <citation type="submission" date="2020-05" db="EMBL/GenBank/DDBJ databases">
        <authorList>
            <person name="Casaregola S."/>
            <person name="Devillers H."/>
            <person name="Grondin C."/>
        </authorList>
    </citation>
    <scope>NUCLEOTIDE SEQUENCE [LARGE SCALE GENOMIC DNA]</scope>
    <source>
        <strain evidence="8 9">CLIB 1767</strain>
    </source>
</reference>
<dbReference type="InterPro" id="IPR011011">
    <property type="entry name" value="Znf_FYVE_PHD"/>
</dbReference>
<evidence type="ECO:0000256" key="1">
    <source>
        <dbReference type="ARBA" id="ARBA00022723"/>
    </source>
</evidence>
<dbReference type="PROSITE" id="PS51805">
    <property type="entry name" value="EPHD"/>
    <property type="match status" value="1"/>
</dbReference>
<evidence type="ECO:0000256" key="3">
    <source>
        <dbReference type="ARBA" id="ARBA00022833"/>
    </source>
</evidence>
<name>A0A8H2ZFA2_9SACH</name>
<dbReference type="GO" id="GO:0016740">
    <property type="term" value="F:transferase activity"/>
    <property type="evidence" value="ECO:0007669"/>
    <property type="project" value="UniProtKB-KW"/>
</dbReference>
<dbReference type="PANTHER" id="PTHR13793">
    <property type="entry name" value="PHD FINGER PROTEINS"/>
    <property type="match status" value="1"/>
</dbReference>
<dbReference type="GO" id="GO:0008270">
    <property type="term" value="F:zinc ion binding"/>
    <property type="evidence" value="ECO:0007669"/>
    <property type="project" value="UniProtKB-KW"/>
</dbReference>
<dbReference type="GeneID" id="64855262"/>
<evidence type="ECO:0000256" key="2">
    <source>
        <dbReference type="ARBA" id="ARBA00022771"/>
    </source>
</evidence>